<dbReference type="PANTHER" id="PTHR46957">
    <property type="entry name" value="CYTOKINE RECEPTOR"/>
    <property type="match status" value="1"/>
</dbReference>
<evidence type="ECO:0000259" key="1">
    <source>
        <dbReference type="PROSITE" id="PS50853"/>
    </source>
</evidence>
<dbReference type="OrthoDB" id="1816440at2"/>
<dbReference type="InterPro" id="IPR036116">
    <property type="entry name" value="FN3_sf"/>
</dbReference>
<dbReference type="PROSITE" id="PS50853">
    <property type="entry name" value="FN3"/>
    <property type="match status" value="3"/>
</dbReference>
<feature type="domain" description="Fibronectin type-III" evidence="1">
    <location>
        <begin position="804"/>
        <end position="896"/>
    </location>
</feature>
<feature type="domain" description="Fibronectin type-III" evidence="1">
    <location>
        <begin position="233"/>
        <end position="329"/>
    </location>
</feature>
<accession>A0A4P8XW41</accession>
<organism evidence="2 3">
    <name type="scientific">Ruminococcus bovis</name>
    <dbReference type="NCBI Taxonomy" id="2564099"/>
    <lineage>
        <taxon>Bacteria</taxon>
        <taxon>Bacillati</taxon>
        <taxon>Bacillota</taxon>
        <taxon>Clostridia</taxon>
        <taxon>Eubacteriales</taxon>
        <taxon>Oscillospiraceae</taxon>
        <taxon>Ruminococcus</taxon>
    </lineage>
</organism>
<name>A0A4P8XW41_9FIRM</name>
<dbReference type="KEGG" id="ruj:E5Z56_04370"/>
<evidence type="ECO:0000313" key="2">
    <source>
        <dbReference type="EMBL" id="QCT06644.1"/>
    </source>
</evidence>
<dbReference type="Proteomes" id="UP000301475">
    <property type="component" value="Chromosome"/>
</dbReference>
<feature type="domain" description="Fibronectin type-III" evidence="1">
    <location>
        <begin position="900"/>
        <end position="994"/>
    </location>
</feature>
<evidence type="ECO:0000313" key="3">
    <source>
        <dbReference type="Proteomes" id="UP000301475"/>
    </source>
</evidence>
<dbReference type="InterPro" id="IPR050713">
    <property type="entry name" value="RTP_Phos/Ushers"/>
</dbReference>
<dbReference type="RefSeq" id="WP_138156700.1">
    <property type="nucleotide sequence ID" value="NZ_CP039381.1"/>
</dbReference>
<dbReference type="Gene3D" id="2.60.40.10">
    <property type="entry name" value="Immunoglobulins"/>
    <property type="match status" value="10"/>
</dbReference>
<dbReference type="SMART" id="SM00060">
    <property type="entry name" value="FN3"/>
    <property type="match status" value="10"/>
</dbReference>
<dbReference type="CDD" id="cd00063">
    <property type="entry name" value="FN3"/>
    <property type="match status" value="4"/>
</dbReference>
<dbReference type="PANTHER" id="PTHR46957:SF3">
    <property type="entry name" value="CYTOKINE RECEPTOR"/>
    <property type="match status" value="1"/>
</dbReference>
<dbReference type="InterPro" id="IPR003961">
    <property type="entry name" value="FN3_dom"/>
</dbReference>
<dbReference type="InterPro" id="IPR013783">
    <property type="entry name" value="Ig-like_fold"/>
</dbReference>
<dbReference type="AlphaFoldDB" id="A0A4P8XW41"/>
<dbReference type="EMBL" id="CP039381">
    <property type="protein sequence ID" value="QCT06644.1"/>
    <property type="molecule type" value="Genomic_DNA"/>
</dbReference>
<sequence length="1178" mass="130239">MGKVQKISITLTLVLLTAFLMIVPMTSVSAVNYFDGAKMIKTNGYKYYRAWSQDQFPWHNTKPSDAWESDWMNRYGCSTVAMAKMFVEAGVADPNSVNPGTLMTKYGSPSKGIGDVGIYWSTLAGQFGMSCVSFQQYPSGSFYSTAMRYFNDPNTQYHLLLKVVSPTTSSHYVQIDRQATVKQKTLVINDSTAIYDGGTRYNTANDYYNALALKKLSSTNYTACYFVVFKNNNTVKLKSLAETKSTAVTLSWYPNGACEKYTVYKRKKGATSWSGKSFKTFSSSAGEGIRTCTDTDVTPGNTYEYTVTGNYYDSNGKAVYLKYNKTGKSINIETDAPKLLSATSADYDTINVKWQEVKGATGYKVYRKKAGEKDFTALGFVKGTTYKDDSAQVGQEYYYTVRAYVGETSNLGSFDKNGIKGVALPKKPTLKTAESVDFNAIKVTWEKVDGASGYYVYRKADGEKYFKQIAEVNGNKTFSSTDLSATTGVKYQYTVRAYRNRDGKPYAGSYDSKGVTATACTKSPTIKSGVSTVSDKLKLTWSKVNGASGYNVYRKLENDKSYKLIKTINGNGNVEFTDSGLKCGVKYYYRVNGFRTVDGKNYEGLGSKDYLGLTTPAQPALKSAKSLGYNTISIEWTKVEGATGYDIYRKTTGTYSKIGTVDKQSTVTFKDEKAVTGVKYQYTVRAFYNKDGIKRVSTYENYIHGTAYPSNPNLTSVTSVEYNAIELKWDKVDGANGYKIYRKLPSDKNYKELITLYEQTDKYTDQTVTCGTTYQYIIKSFRYENGKTYTSGNNSAVSCKAVPPIVKVKVASTGYNSLNVSWEKVNGATGYRIYFKKDNAKNWTTLATFENGSLTSCEHRKLTTGVNYTYTVRAYYKDGSKTIWGDFNQTGVTKKPVTSAPKLVSVTSSTATNVTVKWEAVSGANGYKVMRKADGSKTWSTIGTTDSKKLSYTDKKVTCGVKYHYTVRAYRNVSKKPVLGSYNSNGLEIMTIPDRPVVMVTSSNYNKLNVSWSRSNGATGYKVYRKVVNGTYKLIRNISGGAATGFTDTVECGTEYYYYVTAYVINNKVEYGSFDSEAVKGKAVPQTVKLGSPSTTKGQAKINWSTVPGATGYYVYSKTGNSGYKLIADVKGGNVKSYTDKNVVSGKKYTYTVKAYIICPAGYISGGYNKTGVTITVK</sequence>
<keyword evidence="3" id="KW-1185">Reference proteome</keyword>
<gene>
    <name evidence="2" type="ORF">E5Z56_04370</name>
</gene>
<dbReference type="SUPFAM" id="SSF49265">
    <property type="entry name" value="Fibronectin type III"/>
    <property type="match status" value="5"/>
</dbReference>
<dbReference type="Pfam" id="PF00041">
    <property type="entry name" value="fn3"/>
    <property type="match status" value="1"/>
</dbReference>
<reference evidence="2 3" key="1">
    <citation type="submission" date="2019-04" db="EMBL/GenBank/DDBJ databases">
        <authorList>
            <person name="Embree M."/>
            <person name="Gaffney J.R."/>
        </authorList>
    </citation>
    <scope>NUCLEOTIDE SEQUENCE [LARGE SCALE GENOMIC DNA]</scope>
    <source>
        <strain evidence="2 3">JE7A12</strain>
    </source>
</reference>
<protein>
    <recommendedName>
        <fullName evidence="1">Fibronectin type-III domain-containing protein</fullName>
    </recommendedName>
</protein>
<dbReference type="GO" id="GO:0016020">
    <property type="term" value="C:membrane"/>
    <property type="evidence" value="ECO:0007669"/>
    <property type="project" value="UniProtKB-SubCell"/>
</dbReference>
<proteinExistence type="predicted"/>